<sequence>MQNNRKKEKKRRRWSYFIYSNLFDNKGFFFLKRVFCLYTNKRGSKLNYFIMINVLTCSLSMSFLF</sequence>
<dbReference type="AlphaFoldDB" id="A0A3M7QRK3"/>
<evidence type="ECO:0000313" key="2">
    <source>
        <dbReference type="EMBL" id="RNA13711.1"/>
    </source>
</evidence>
<proteinExistence type="predicted"/>
<name>A0A3M7QRK3_BRAPC</name>
<keyword evidence="1" id="KW-1133">Transmembrane helix</keyword>
<keyword evidence="1" id="KW-0812">Transmembrane</keyword>
<comment type="caution">
    <text evidence="2">The sequence shown here is derived from an EMBL/GenBank/DDBJ whole genome shotgun (WGS) entry which is preliminary data.</text>
</comment>
<evidence type="ECO:0000256" key="1">
    <source>
        <dbReference type="SAM" id="Phobius"/>
    </source>
</evidence>
<gene>
    <name evidence="2" type="ORF">BpHYR1_002645</name>
</gene>
<organism evidence="2 3">
    <name type="scientific">Brachionus plicatilis</name>
    <name type="common">Marine rotifer</name>
    <name type="synonym">Brachionus muelleri</name>
    <dbReference type="NCBI Taxonomy" id="10195"/>
    <lineage>
        <taxon>Eukaryota</taxon>
        <taxon>Metazoa</taxon>
        <taxon>Spiralia</taxon>
        <taxon>Gnathifera</taxon>
        <taxon>Rotifera</taxon>
        <taxon>Eurotatoria</taxon>
        <taxon>Monogononta</taxon>
        <taxon>Pseudotrocha</taxon>
        <taxon>Ploima</taxon>
        <taxon>Brachionidae</taxon>
        <taxon>Brachionus</taxon>
    </lineage>
</organism>
<keyword evidence="3" id="KW-1185">Reference proteome</keyword>
<evidence type="ECO:0000313" key="3">
    <source>
        <dbReference type="Proteomes" id="UP000276133"/>
    </source>
</evidence>
<dbReference type="Proteomes" id="UP000276133">
    <property type="component" value="Unassembled WGS sequence"/>
</dbReference>
<protein>
    <submittedName>
        <fullName evidence="2">Uncharacterized protein</fullName>
    </submittedName>
</protein>
<dbReference type="EMBL" id="REGN01005342">
    <property type="protein sequence ID" value="RNA13711.1"/>
    <property type="molecule type" value="Genomic_DNA"/>
</dbReference>
<accession>A0A3M7QRK3</accession>
<reference evidence="2 3" key="1">
    <citation type="journal article" date="2018" name="Sci. Rep.">
        <title>Genomic signatures of local adaptation to the degree of environmental predictability in rotifers.</title>
        <authorList>
            <person name="Franch-Gras L."/>
            <person name="Hahn C."/>
            <person name="Garcia-Roger E.M."/>
            <person name="Carmona M.J."/>
            <person name="Serra M."/>
            <person name="Gomez A."/>
        </authorList>
    </citation>
    <scope>NUCLEOTIDE SEQUENCE [LARGE SCALE GENOMIC DNA]</scope>
    <source>
        <strain evidence="2">HYR1</strain>
    </source>
</reference>
<feature type="transmembrane region" description="Helical" evidence="1">
    <location>
        <begin position="46"/>
        <end position="64"/>
    </location>
</feature>
<keyword evidence="1" id="KW-0472">Membrane</keyword>